<evidence type="ECO:0000313" key="9">
    <source>
        <dbReference type="EMBL" id="RSZ60909.1"/>
    </source>
</evidence>
<dbReference type="PRINTS" id="PR00081">
    <property type="entry name" value="GDHRDH"/>
</dbReference>
<dbReference type="OrthoDB" id="9810734at2"/>
<evidence type="ECO:0000256" key="5">
    <source>
        <dbReference type="ARBA" id="ARBA00023002"/>
    </source>
</evidence>
<dbReference type="InterPro" id="IPR002347">
    <property type="entry name" value="SDR_fam"/>
</dbReference>
<evidence type="ECO:0000256" key="1">
    <source>
        <dbReference type="ARBA" id="ARBA00005194"/>
    </source>
</evidence>
<evidence type="ECO:0000256" key="4">
    <source>
        <dbReference type="ARBA" id="ARBA00022857"/>
    </source>
</evidence>
<comment type="similarity">
    <text evidence="8">Belongs to the short-chain dehydrogenases/reductases (SDR) family.</text>
</comment>
<dbReference type="PANTHER" id="PTHR43086:SF2">
    <property type="entry name" value="HYDROXYSTEROID DEHYDROGENASE-LIKE PROTEIN 1"/>
    <property type="match status" value="1"/>
</dbReference>
<organism evidence="9 10">
    <name type="scientific">Massilia atriviolacea</name>
    <dbReference type="NCBI Taxonomy" id="2495579"/>
    <lineage>
        <taxon>Bacteria</taxon>
        <taxon>Pseudomonadati</taxon>
        <taxon>Pseudomonadota</taxon>
        <taxon>Betaproteobacteria</taxon>
        <taxon>Burkholderiales</taxon>
        <taxon>Oxalobacteraceae</taxon>
        <taxon>Telluria group</taxon>
        <taxon>Massilia</taxon>
    </lineage>
</organism>
<keyword evidence="10" id="KW-1185">Reference proteome</keyword>
<evidence type="ECO:0000256" key="8">
    <source>
        <dbReference type="RuleBase" id="RU000363"/>
    </source>
</evidence>
<dbReference type="PROSITE" id="PS00061">
    <property type="entry name" value="ADH_SHORT"/>
    <property type="match status" value="1"/>
</dbReference>
<dbReference type="EMBL" id="RXLQ01000001">
    <property type="protein sequence ID" value="RSZ60909.1"/>
    <property type="molecule type" value="Genomic_DNA"/>
</dbReference>
<dbReference type="GO" id="GO:0016491">
    <property type="term" value="F:oxidoreductase activity"/>
    <property type="evidence" value="ECO:0007669"/>
    <property type="project" value="UniProtKB-KW"/>
</dbReference>
<dbReference type="PRINTS" id="PR00080">
    <property type="entry name" value="SDRFAMILY"/>
</dbReference>
<dbReference type="AlphaFoldDB" id="A0A430HTT4"/>
<keyword evidence="4" id="KW-0521">NADP</keyword>
<dbReference type="InterPro" id="IPR036291">
    <property type="entry name" value="NAD(P)-bd_dom_sf"/>
</dbReference>
<name>A0A430HTT4_9BURK</name>
<dbReference type="RefSeq" id="WP_126072293.1">
    <property type="nucleotide sequence ID" value="NZ_CP051166.1"/>
</dbReference>
<dbReference type="PIRSF" id="PIRSF000126">
    <property type="entry name" value="11-beta-HSD1"/>
    <property type="match status" value="1"/>
</dbReference>
<evidence type="ECO:0000256" key="7">
    <source>
        <dbReference type="ARBA" id="ARBA00023160"/>
    </source>
</evidence>
<dbReference type="GO" id="GO:0030497">
    <property type="term" value="P:fatty acid elongation"/>
    <property type="evidence" value="ECO:0007669"/>
    <property type="project" value="TreeGrafter"/>
</dbReference>
<keyword evidence="3" id="KW-0276">Fatty acid metabolism</keyword>
<evidence type="ECO:0000256" key="2">
    <source>
        <dbReference type="ARBA" id="ARBA00022516"/>
    </source>
</evidence>
<evidence type="ECO:0000313" key="10">
    <source>
        <dbReference type="Proteomes" id="UP000278085"/>
    </source>
</evidence>
<dbReference type="Pfam" id="PF00106">
    <property type="entry name" value="adh_short"/>
    <property type="match status" value="1"/>
</dbReference>
<evidence type="ECO:0000256" key="6">
    <source>
        <dbReference type="ARBA" id="ARBA00023098"/>
    </source>
</evidence>
<protein>
    <submittedName>
        <fullName evidence="9">SDR family oxidoreductase</fullName>
    </submittedName>
</protein>
<dbReference type="PANTHER" id="PTHR43086">
    <property type="entry name" value="VERY-LONG-CHAIN 3-OXOOACYL-COA REDUCTASE"/>
    <property type="match status" value="1"/>
</dbReference>
<keyword evidence="7" id="KW-0275">Fatty acid biosynthesis</keyword>
<evidence type="ECO:0000256" key="3">
    <source>
        <dbReference type="ARBA" id="ARBA00022832"/>
    </source>
</evidence>
<keyword evidence="5" id="KW-0560">Oxidoreductase</keyword>
<dbReference type="Gene3D" id="3.40.50.720">
    <property type="entry name" value="NAD(P)-binding Rossmann-like Domain"/>
    <property type="match status" value="1"/>
</dbReference>
<dbReference type="SUPFAM" id="SSF51735">
    <property type="entry name" value="NAD(P)-binding Rossmann-fold domains"/>
    <property type="match status" value="1"/>
</dbReference>
<dbReference type="InterPro" id="IPR020904">
    <property type="entry name" value="Sc_DH/Rdtase_CS"/>
</dbReference>
<accession>A0A430HTT4</accession>
<keyword evidence="6" id="KW-0443">Lipid metabolism</keyword>
<dbReference type="Proteomes" id="UP000278085">
    <property type="component" value="Unassembled WGS sequence"/>
</dbReference>
<comment type="pathway">
    <text evidence="1">Lipid metabolism; fatty acid biosynthesis.</text>
</comment>
<sequence>MNTTSRKIALVTGASSGIGAVYAERLARRGYDLVLVARRAERLQALADTITRAHGVRVENLIADLGTEEGQAQVEHYLSSTPVNVLVNNAGIARLAPLTGGPLPDSLSQIALNITALTRLAHAVLPAMKARNEGTIINVASVLALKSLAFSAVYSGTKAFVLAFSQGLQEELSGSGVTVQVVLPASTATEIWDQSGVPLAALAPEAVMLTEHMVDAALVALDKGESMTMPSVADGELVAHFDAARAALFAASQTGKVAPRLLAA</sequence>
<comment type="caution">
    <text evidence="9">The sequence shown here is derived from an EMBL/GenBank/DDBJ whole genome shotgun (WGS) entry which is preliminary data.</text>
</comment>
<keyword evidence="2" id="KW-0444">Lipid biosynthesis</keyword>
<proteinExistence type="inferred from homology"/>
<reference evidence="9 10" key="1">
    <citation type="submission" date="2018-12" db="EMBL/GenBank/DDBJ databases">
        <authorList>
            <person name="Yang E."/>
        </authorList>
    </citation>
    <scope>NUCLEOTIDE SEQUENCE [LARGE SCALE GENOMIC DNA]</scope>
    <source>
        <strain evidence="9 10">SOD</strain>
    </source>
</reference>
<gene>
    <name evidence="9" type="ORF">EJB06_01865</name>
</gene>